<name>A0A397J7U6_9GLOM</name>
<feature type="region of interest" description="Disordered" evidence="1">
    <location>
        <begin position="1"/>
        <end position="72"/>
    </location>
</feature>
<feature type="compositionally biased region" description="Polar residues" evidence="1">
    <location>
        <begin position="35"/>
        <end position="58"/>
    </location>
</feature>
<gene>
    <name evidence="2" type="ORF">Glove_131g96</name>
</gene>
<dbReference type="OrthoDB" id="2415147at2759"/>
<sequence length="157" mass="17556">MSDLSSLTDSSAELTRSKLSEIEVSKEASPETEVSAPSETKVSISTESHISNSPTPTKSRPPITELPDDPKEKQKHVIKMALERFPVLSLKYSTGNTDYFDCSIICPLCNNNHKKENIKNCIEGLWGSGDYVNTRTYRLRCWGNKYQNSIQIVTVKA</sequence>
<keyword evidence="3" id="KW-1185">Reference proteome</keyword>
<organism evidence="2 3">
    <name type="scientific">Diversispora epigaea</name>
    <dbReference type="NCBI Taxonomy" id="1348612"/>
    <lineage>
        <taxon>Eukaryota</taxon>
        <taxon>Fungi</taxon>
        <taxon>Fungi incertae sedis</taxon>
        <taxon>Mucoromycota</taxon>
        <taxon>Glomeromycotina</taxon>
        <taxon>Glomeromycetes</taxon>
        <taxon>Diversisporales</taxon>
        <taxon>Diversisporaceae</taxon>
        <taxon>Diversispora</taxon>
    </lineage>
</organism>
<dbReference type="AlphaFoldDB" id="A0A397J7U6"/>
<proteinExistence type="predicted"/>
<feature type="compositionally biased region" description="Polar residues" evidence="1">
    <location>
        <begin position="1"/>
        <end position="14"/>
    </location>
</feature>
<feature type="compositionally biased region" description="Basic and acidic residues" evidence="1">
    <location>
        <begin position="15"/>
        <end position="29"/>
    </location>
</feature>
<reference evidence="2 3" key="1">
    <citation type="submission" date="2018-08" db="EMBL/GenBank/DDBJ databases">
        <title>Genome and evolution of the arbuscular mycorrhizal fungus Diversispora epigaea (formerly Glomus versiforme) and its bacterial endosymbionts.</title>
        <authorList>
            <person name="Sun X."/>
            <person name="Fei Z."/>
            <person name="Harrison M."/>
        </authorList>
    </citation>
    <scope>NUCLEOTIDE SEQUENCE [LARGE SCALE GENOMIC DNA]</scope>
    <source>
        <strain evidence="2 3">IT104</strain>
    </source>
</reference>
<protein>
    <submittedName>
        <fullName evidence="2">Uncharacterized protein</fullName>
    </submittedName>
</protein>
<dbReference type="Proteomes" id="UP000266861">
    <property type="component" value="Unassembled WGS sequence"/>
</dbReference>
<evidence type="ECO:0000313" key="3">
    <source>
        <dbReference type="Proteomes" id="UP000266861"/>
    </source>
</evidence>
<dbReference type="EMBL" id="PQFF01000122">
    <property type="protein sequence ID" value="RHZ80850.1"/>
    <property type="molecule type" value="Genomic_DNA"/>
</dbReference>
<comment type="caution">
    <text evidence="2">The sequence shown here is derived from an EMBL/GenBank/DDBJ whole genome shotgun (WGS) entry which is preliminary data.</text>
</comment>
<evidence type="ECO:0000256" key="1">
    <source>
        <dbReference type="SAM" id="MobiDB-lite"/>
    </source>
</evidence>
<accession>A0A397J7U6</accession>
<evidence type="ECO:0000313" key="2">
    <source>
        <dbReference type="EMBL" id="RHZ80850.1"/>
    </source>
</evidence>